<gene>
    <name evidence="1" type="ORF">HAX54_003167</name>
</gene>
<name>A0ABS8WVZ2_DATST</name>
<accession>A0ABS8WVZ2</accession>
<sequence>MSNMEKMILEHMKVMREQLTAQGKSLKGISAKLTEMMAEGLLNEKVEASEAQLQSFVDTSQCMEQEEESPPLDDYLLVDVDDEGLDKSDDAKHNAILELGLIGPHSKHFSTLCLVGNLEIEPSKPMERGVDEEQFPYILQFVMPKTHNDIPHLRAKKGKMQHLLLGPFKITPPPLKHNMKLKNKLGVKFISSKW</sequence>
<evidence type="ECO:0000313" key="2">
    <source>
        <dbReference type="Proteomes" id="UP000823775"/>
    </source>
</evidence>
<comment type="caution">
    <text evidence="1">The sequence shown here is derived from an EMBL/GenBank/DDBJ whole genome shotgun (WGS) entry which is preliminary data.</text>
</comment>
<reference evidence="1 2" key="1">
    <citation type="journal article" date="2021" name="BMC Genomics">
        <title>Datura genome reveals duplications of psychoactive alkaloid biosynthetic genes and high mutation rate following tissue culture.</title>
        <authorList>
            <person name="Rajewski A."/>
            <person name="Carter-House D."/>
            <person name="Stajich J."/>
            <person name="Litt A."/>
        </authorList>
    </citation>
    <scope>NUCLEOTIDE SEQUENCE [LARGE SCALE GENOMIC DNA]</scope>
    <source>
        <strain evidence="1">AR-01</strain>
    </source>
</reference>
<proteinExistence type="predicted"/>
<dbReference type="EMBL" id="JACEIK010011430">
    <property type="protein sequence ID" value="MCE3215669.1"/>
    <property type="molecule type" value="Genomic_DNA"/>
</dbReference>
<dbReference type="Proteomes" id="UP000823775">
    <property type="component" value="Unassembled WGS sequence"/>
</dbReference>
<evidence type="ECO:0000313" key="1">
    <source>
        <dbReference type="EMBL" id="MCE3215669.1"/>
    </source>
</evidence>
<protein>
    <submittedName>
        <fullName evidence="1">Uncharacterized protein</fullName>
    </submittedName>
</protein>
<organism evidence="1 2">
    <name type="scientific">Datura stramonium</name>
    <name type="common">Jimsonweed</name>
    <name type="synonym">Common thornapple</name>
    <dbReference type="NCBI Taxonomy" id="4076"/>
    <lineage>
        <taxon>Eukaryota</taxon>
        <taxon>Viridiplantae</taxon>
        <taxon>Streptophyta</taxon>
        <taxon>Embryophyta</taxon>
        <taxon>Tracheophyta</taxon>
        <taxon>Spermatophyta</taxon>
        <taxon>Magnoliopsida</taxon>
        <taxon>eudicotyledons</taxon>
        <taxon>Gunneridae</taxon>
        <taxon>Pentapetalae</taxon>
        <taxon>asterids</taxon>
        <taxon>lamiids</taxon>
        <taxon>Solanales</taxon>
        <taxon>Solanaceae</taxon>
        <taxon>Solanoideae</taxon>
        <taxon>Datureae</taxon>
        <taxon>Datura</taxon>
    </lineage>
</organism>
<keyword evidence="2" id="KW-1185">Reference proteome</keyword>